<feature type="domain" description="AB hydrolase-1" evidence="1">
    <location>
        <begin position="22"/>
        <end position="245"/>
    </location>
</feature>
<dbReference type="Gene3D" id="3.40.50.1820">
    <property type="entry name" value="alpha/beta hydrolase"/>
    <property type="match status" value="1"/>
</dbReference>
<dbReference type="GO" id="GO:0046464">
    <property type="term" value="P:acylglycerol catabolic process"/>
    <property type="evidence" value="ECO:0007669"/>
    <property type="project" value="TreeGrafter"/>
</dbReference>
<dbReference type="RefSeq" id="WP_181759577.1">
    <property type="nucleotide sequence ID" value="NZ_BMCR01000006.1"/>
</dbReference>
<name>A0A838XWU0_9HYPH</name>
<dbReference type="AlphaFoldDB" id="A0A838XWU0"/>
<dbReference type="PANTHER" id="PTHR43798:SF5">
    <property type="entry name" value="MONOACYLGLYCEROL LIPASE ABHD6"/>
    <property type="match status" value="1"/>
</dbReference>
<evidence type="ECO:0000259" key="1">
    <source>
        <dbReference type="Pfam" id="PF00561"/>
    </source>
</evidence>
<keyword evidence="3" id="KW-1185">Reference proteome</keyword>
<reference evidence="2 3" key="1">
    <citation type="submission" date="2020-07" db="EMBL/GenBank/DDBJ databases">
        <authorList>
            <person name="Li M."/>
        </authorList>
    </citation>
    <scope>NUCLEOTIDE SEQUENCE [LARGE SCALE GENOMIC DNA]</scope>
    <source>
        <strain evidence="2 3">DSM 23284</strain>
    </source>
</reference>
<dbReference type="PANTHER" id="PTHR43798">
    <property type="entry name" value="MONOACYLGLYCEROL LIPASE"/>
    <property type="match status" value="1"/>
</dbReference>
<reference evidence="2 3" key="2">
    <citation type="submission" date="2020-08" db="EMBL/GenBank/DDBJ databases">
        <title>Stappia taiwanensis sp. nov., isolated from a coastal thermal spring.</title>
        <authorList>
            <person name="Kampfer P."/>
        </authorList>
    </citation>
    <scope>NUCLEOTIDE SEQUENCE [LARGE SCALE GENOMIC DNA]</scope>
    <source>
        <strain evidence="2 3">DSM 23284</strain>
    </source>
</reference>
<proteinExistence type="predicted"/>
<dbReference type="SUPFAM" id="SSF53474">
    <property type="entry name" value="alpha/beta-Hydrolases"/>
    <property type="match status" value="1"/>
</dbReference>
<accession>A0A838XWU0</accession>
<dbReference type="InterPro" id="IPR029058">
    <property type="entry name" value="AB_hydrolase_fold"/>
</dbReference>
<dbReference type="GO" id="GO:0047372">
    <property type="term" value="F:monoacylglycerol lipase activity"/>
    <property type="evidence" value="ECO:0007669"/>
    <property type="project" value="TreeGrafter"/>
</dbReference>
<comment type="caution">
    <text evidence="2">The sequence shown here is derived from an EMBL/GenBank/DDBJ whole genome shotgun (WGS) entry which is preliminary data.</text>
</comment>
<evidence type="ECO:0000313" key="3">
    <source>
        <dbReference type="Proteomes" id="UP000559404"/>
    </source>
</evidence>
<dbReference type="GO" id="GO:0016020">
    <property type="term" value="C:membrane"/>
    <property type="evidence" value="ECO:0007669"/>
    <property type="project" value="TreeGrafter"/>
</dbReference>
<dbReference type="InterPro" id="IPR050266">
    <property type="entry name" value="AB_hydrolase_sf"/>
</dbReference>
<dbReference type="PRINTS" id="PR00111">
    <property type="entry name" value="ABHYDROLASE"/>
</dbReference>
<evidence type="ECO:0000313" key="2">
    <source>
        <dbReference type="EMBL" id="MBA4611373.1"/>
    </source>
</evidence>
<dbReference type="EMBL" id="JACEON010000005">
    <property type="protein sequence ID" value="MBA4611373.1"/>
    <property type="molecule type" value="Genomic_DNA"/>
</dbReference>
<gene>
    <name evidence="2" type="ORF">H1W37_06910</name>
</gene>
<organism evidence="2 3">
    <name type="scientific">Stappia taiwanensis</name>
    <dbReference type="NCBI Taxonomy" id="992267"/>
    <lineage>
        <taxon>Bacteria</taxon>
        <taxon>Pseudomonadati</taxon>
        <taxon>Pseudomonadota</taxon>
        <taxon>Alphaproteobacteria</taxon>
        <taxon>Hyphomicrobiales</taxon>
        <taxon>Stappiaceae</taxon>
        <taxon>Stappia</taxon>
    </lineage>
</organism>
<dbReference type="Pfam" id="PF00561">
    <property type="entry name" value="Abhydrolase_1"/>
    <property type="match status" value="1"/>
</dbReference>
<sequence>MTGDATAGALPETEYGADNSGPPVVFLHGFAADALTWAPVQKSLARSHHTLALDLPGHGRALDWPRIGNAGVSARAVATTLDRHGFDKVHLVGHSMGGTTAALVALARPEQVASLTLLAPGGFGPEINHRLLRRFAAAVEAEELADLLEQFFHPEFRLPRLIARQTAAGRARPGVREALMHIAESLIDGTSQKVLPHEEIAGLPAPVKVIWGTEDRVVPAHQTDGLPARLSTHLFDRIGHMPHLEMARTVCQIIRQQTARG</sequence>
<keyword evidence="2" id="KW-0378">Hydrolase</keyword>
<dbReference type="InterPro" id="IPR000073">
    <property type="entry name" value="AB_hydrolase_1"/>
</dbReference>
<dbReference type="Proteomes" id="UP000559404">
    <property type="component" value="Unassembled WGS sequence"/>
</dbReference>
<protein>
    <submittedName>
        <fullName evidence="2">Alpha/beta fold hydrolase</fullName>
    </submittedName>
</protein>